<dbReference type="PANTHER" id="PTHR37534:SF46">
    <property type="entry name" value="ZN(II)2CYS6 TRANSCRIPTION FACTOR (EUROFUNG)"/>
    <property type="match status" value="1"/>
</dbReference>
<feature type="domain" description="Zn(2)-C6 fungal-type" evidence="6">
    <location>
        <begin position="22"/>
        <end position="52"/>
    </location>
</feature>
<gene>
    <name evidence="7" type="ORF">ASPVEDRAFT_46867</name>
</gene>
<evidence type="ECO:0000256" key="4">
    <source>
        <dbReference type="ARBA" id="ARBA00023163"/>
    </source>
</evidence>
<comment type="subcellular location">
    <subcellularLocation>
        <location evidence="1">Nucleus</location>
    </subcellularLocation>
</comment>
<evidence type="ECO:0000256" key="5">
    <source>
        <dbReference type="ARBA" id="ARBA00023242"/>
    </source>
</evidence>
<sequence length="514" mass="57837">MPSAPSYRRPRRPPAHLRTKTGCLTCRKRRKKCDEQADSCGNCSRRWLECIWPSPASNAASDEAISELPLQVQPRTTVAISPSVRGISWDQPVATELQIPPLYPEPTTLPFYAGIIPTASSPLFDLLRTKWLRQLIRPRAYDSLIEFYHQEAMVMAMHIPFYMHSLLACCAAEYPVNDANVNAREELSRLSRKHYIRAITGLREALGGDEPNIQRDAIIRTVLMLCIFERAKPWPSSGVGAHLSGLAQLIQSESVWQALGHPVSTVGTALRRLVLEGFIFHTATSVPFQPLSDQQSNLDEAMRLAQSRLGGMFSEGTRENPDSPVLGVEPQLFVLVRELSLMHREYEQSNRHLQRGETLSTMQEQLSIYRRIYWTGLRNFPNSSLEDRTSAFPAYTDAIGTNQPFAGPLLYITAAGILLSDISGNTDVVDHISPALSIPELVLEGVRLVRQLEPTKDYYAEYYGWPIYVLAKFVTHEQDRKCLLDQVNAFWQETRSGTMARLADILGNGNRISM</sequence>
<evidence type="ECO:0000256" key="3">
    <source>
        <dbReference type="ARBA" id="ARBA00023125"/>
    </source>
</evidence>
<reference evidence="8" key="1">
    <citation type="journal article" date="2017" name="Genome Biol.">
        <title>Comparative genomics reveals high biological diversity and specific adaptations in the industrially and medically important fungal genus Aspergillus.</title>
        <authorList>
            <person name="de Vries R.P."/>
            <person name="Riley R."/>
            <person name="Wiebenga A."/>
            <person name="Aguilar-Osorio G."/>
            <person name="Amillis S."/>
            <person name="Uchima C.A."/>
            <person name="Anderluh G."/>
            <person name="Asadollahi M."/>
            <person name="Askin M."/>
            <person name="Barry K."/>
            <person name="Battaglia E."/>
            <person name="Bayram O."/>
            <person name="Benocci T."/>
            <person name="Braus-Stromeyer S.A."/>
            <person name="Caldana C."/>
            <person name="Canovas D."/>
            <person name="Cerqueira G.C."/>
            <person name="Chen F."/>
            <person name="Chen W."/>
            <person name="Choi C."/>
            <person name="Clum A."/>
            <person name="Dos Santos R.A."/>
            <person name="Damasio A.R."/>
            <person name="Diallinas G."/>
            <person name="Emri T."/>
            <person name="Fekete E."/>
            <person name="Flipphi M."/>
            <person name="Freyberg S."/>
            <person name="Gallo A."/>
            <person name="Gournas C."/>
            <person name="Habgood R."/>
            <person name="Hainaut M."/>
            <person name="Harispe M.L."/>
            <person name="Henrissat B."/>
            <person name="Hilden K.S."/>
            <person name="Hope R."/>
            <person name="Hossain A."/>
            <person name="Karabika E."/>
            <person name="Karaffa L."/>
            <person name="Karanyi Z."/>
            <person name="Krasevec N."/>
            <person name="Kuo A."/>
            <person name="Kusch H."/>
            <person name="LaButti K."/>
            <person name="Lagendijk E.L."/>
            <person name="Lapidus A."/>
            <person name="Levasseur A."/>
            <person name="Lindquist E."/>
            <person name="Lipzen A."/>
            <person name="Logrieco A.F."/>
            <person name="MacCabe A."/>
            <person name="Maekelae M.R."/>
            <person name="Malavazi I."/>
            <person name="Melin P."/>
            <person name="Meyer V."/>
            <person name="Mielnichuk N."/>
            <person name="Miskei M."/>
            <person name="Molnar A.P."/>
            <person name="Mule G."/>
            <person name="Ngan C.Y."/>
            <person name="Orejas M."/>
            <person name="Orosz E."/>
            <person name="Ouedraogo J.P."/>
            <person name="Overkamp K.M."/>
            <person name="Park H.-S."/>
            <person name="Perrone G."/>
            <person name="Piumi F."/>
            <person name="Punt P.J."/>
            <person name="Ram A.F."/>
            <person name="Ramon A."/>
            <person name="Rauscher S."/>
            <person name="Record E."/>
            <person name="Riano-Pachon D.M."/>
            <person name="Robert V."/>
            <person name="Roehrig J."/>
            <person name="Ruller R."/>
            <person name="Salamov A."/>
            <person name="Salih N.S."/>
            <person name="Samson R.A."/>
            <person name="Sandor E."/>
            <person name="Sanguinetti M."/>
            <person name="Schuetze T."/>
            <person name="Sepcic K."/>
            <person name="Shelest E."/>
            <person name="Sherlock G."/>
            <person name="Sophianopoulou V."/>
            <person name="Squina F.M."/>
            <person name="Sun H."/>
            <person name="Susca A."/>
            <person name="Todd R.B."/>
            <person name="Tsang A."/>
            <person name="Unkles S.E."/>
            <person name="van de Wiele N."/>
            <person name="van Rossen-Uffink D."/>
            <person name="Oliveira J.V."/>
            <person name="Vesth T.C."/>
            <person name="Visser J."/>
            <person name="Yu J.-H."/>
            <person name="Zhou M."/>
            <person name="Andersen M.R."/>
            <person name="Archer D.B."/>
            <person name="Baker S.E."/>
            <person name="Benoit I."/>
            <person name="Brakhage A.A."/>
            <person name="Braus G.H."/>
            <person name="Fischer R."/>
            <person name="Frisvad J.C."/>
            <person name="Goldman G.H."/>
            <person name="Houbraken J."/>
            <person name="Oakley B."/>
            <person name="Pocsi I."/>
            <person name="Scazzocchio C."/>
            <person name="Seiboth B."/>
            <person name="vanKuyk P.A."/>
            <person name="Wortman J."/>
            <person name="Dyer P.S."/>
            <person name="Grigoriev I.V."/>
        </authorList>
    </citation>
    <scope>NUCLEOTIDE SEQUENCE [LARGE SCALE GENOMIC DNA]</scope>
    <source>
        <strain evidence="8">CBS 583.65</strain>
    </source>
</reference>
<dbReference type="GO" id="GO:0008270">
    <property type="term" value="F:zinc ion binding"/>
    <property type="evidence" value="ECO:0007669"/>
    <property type="project" value="InterPro"/>
</dbReference>
<keyword evidence="3" id="KW-0238">DNA-binding</keyword>
<keyword evidence="8" id="KW-1185">Reference proteome</keyword>
<dbReference type="PROSITE" id="PS50048">
    <property type="entry name" value="ZN2_CY6_FUNGAL_2"/>
    <property type="match status" value="1"/>
</dbReference>
<dbReference type="PROSITE" id="PS00463">
    <property type="entry name" value="ZN2_CY6_FUNGAL_1"/>
    <property type="match status" value="1"/>
</dbReference>
<dbReference type="GO" id="GO:0005634">
    <property type="term" value="C:nucleus"/>
    <property type="evidence" value="ECO:0007669"/>
    <property type="project" value="UniProtKB-SubCell"/>
</dbReference>
<dbReference type="PANTHER" id="PTHR37534">
    <property type="entry name" value="TRANSCRIPTIONAL ACTIVATOR PROTEIN UGA3"/>
    <property type="match status" value="1"/>
</dbReference>
<evidence type="ECO:0000256" key="1">
    <source>
        <dbReference type="ARBA" id="ARBA00004123"/>
    </source>
</evidence>
<name>A0A1L9Q1E4_ASPVE</name>
<dbReference type="CDD" id="cd00067">
    <property type="entry name" value="GAL4"/>
    <property type="match status" value="1"/>
</dbReference>
<dbReference type="GeneID" id="63729167"/>
<dbReference type="STRING" id="1036611.A0A1L9Q1E4"/>
<dbReference type="SMART" id="SM00066">
    <property type="entry name" value="GAL4"/>
    <property type="match status" value="1"/>
</dbReference>
<dbReference type="InterPro" id="IPR036864">
    <property type="entry name" value="Zn2-C6_fun-type_DNA-bd_sf"/>
</dbReference>
<dbReference type="Pfam" id="PF00172">
    <property type="entry name" value="Zn_clus"/>
    <property type="match status" value="1"/>
</dbReference>
<dbReference type="SUPFAM" id="SSF57701">
    <property type="entry name" value="Zn2/Cys6 DNA-binding domain"/>
    <property type="match status" value="1"/>
</dbReference>
<accession>A0A1L9Q1E4</accession>
<organism evidence="7 8">
    <name type="scientific">Aspergillus versicolor CBS 583.65</name>
    <dbReference type="NCBI Taxonomy" id="1036611"/>
    <lineage>
        <taxon>Eukaryota</taxon>
        <taxon>Fungi</taxon>
        <taxon>Dikarya</taxon>
        <taxon>Ascomycota</taxon>
        <taxon>Pezizomycotina</taxon>
        <taxon>Eurotiomycetes</taxon>
        <taxon>Eurotiomycetidae</taxon>
        <taxon>Eurotiales</taxon>
        <taxon>Aspergillaceae</taxon>
        <taxon>Aspergillus</taxon>
        <taxon>Aspergillus subgen. Nidulantes</taxon>
    </lineage>
</organism>
<dbReference type="OrthoDB" id="1919336at2759"/>
<evidence type="ECO:0000313" key="8">
    <source>
        <dbReference type="Proteomes" id="UP000184073"/>
    </source>
</evidence>
<evidence type="ECO:0000256" key="2">
    <source>
        <dbReference type="ARBA" id="ARBA00023015"/>
    </source>
</evidence>
<evidence type="ECO:0000259" key="6">
    <source>
        <dbReference type="PROSITE" id="PS50048"/>
    </source>
</evidence>
<keyword evidence="2" id="KW-0805">Transcription regulation</keyword>
<proteinExistence type="predicted"/>
<dbReference type="AlphaFoldDB" id="A0A1L9Q1E4"/>
<dbReference type="Proteomes" id="UP000184073">
    <property type="component" value="Unassembled WGS sequence"/>
</dbReference>
<dbReference type="GO" id="GO:0000981">
    <property type="term" value="F:DNA-binding transcription factor activity, RNA polymerase II-specific"/>
    <property type="evidence" value="ECO:0007669"/>
    <property type="project" value="InterPro"/>
</dbReference>
<dbReference type="GO" id="GO:0003677">
    <property type="term" value="F:DNA binding"/>
    <property type="evidence" value="ECO:0007669"/>
    <property type="project" value="UniProtKB-KW"/>
</dbReference>
<keyword evidence="4" id="KW-0804">Transcription</keyword>
<protein>
    <recommendedName>
        <fullName evidence="6">Zn(2)-C6 fungal-type domain-containing protein</fullName>
    </recommendedName>
</protein>
<dbReference type="Pfam" id="PF11951">
    <property type="entry name" value="Fungal_trans_2"/>
    <property type="match status" value="1"/>
</dbReference>
<dbReference type="EMBL" id="KV878137">
    <property type="protein sequence ID" value="OJJ07581.1"/>
    <property type="molecule type" value="Genomic_DNA"/>
</dbReference>
<dbReference type="VEuPathDB" id="FungiDB:ASPVEDRAFT_46867"/>
<dbReference type="Gene3D" id="4.10.240.10">
    <property type="entry name" value="Zn(2)-C6 fungal-type DNA-binding domain"/>
    <property type="match status" value="1"/>
</dbReference>
<keyword evidence="5" id="KW-0539">Nucleus</keyword>
<dbReference type="InterPro" id="IPR021858">
    <property type="entry name" value="Fun_TF"/>
</dbReference>
<evidence type="ECO:0000313" key="7">
    <source>
        <dbReference type="EMBL" id="OJJ07581.1"/>
    </source>
</evidence>
<dbReference type="InterPro" id="IPR001138">
    <property type="entry name" value="Zn2Cys6_DnaBD"/>
</dbReference>
<dbReference type="RefSeq" id="XP_040673343.1">
    <property type="nucleotide sequence ID" value="XM_040813656.1"/>
</dbReference>